<dbReference type="Pfam" id="PF00520">
    <property type="entry name" value="Ion_trans"/>
    <property type="match status" value="1"/>
</dbReference>
<evidence type="ECO:0000313" key="8">
    <source>
        <dbReference type="Proteomes" id="UP000649617"/>
    </source>
</evidence>
<accession>A0A812IUQ5</accession>
<dbReference type="OrthoDB" id="428772at2759"/>
<keyword evidence="3 5" id="KW-1133">Transmembrane helix</keyword>
<evidence type="ECO:0000256" key="3">
    <source>
        <dbReference type="ARBA" id="ARBA00022989"/>
    </source>
</evidence>
<evidence type="ECO:0000259" key="6">
    <source>
        <dbReference type="Pfam" id="PF00520"/>
    </source>
</evidence>
<evidence type="ECO:0000256" key="2">
    <source>
        <dbReference type="ARBA" id="ARBA00022692"/>
    </source>
</evidence>
<dbReference type="PANTHER" id="PTHR10217">
    <property type="entry name" value="VOLTAGE AND LIGAND GATED POTASSIUM CHANNEL"/>
    <property type="match status" value="1"/>
</dbReference>
<dbReference type="GO" id="GO:0005886">
    <property type="term" value="C:plasma membrane"/>
    <property type="evidence" value="ECO:0007669"/>
    <property type="project" value="TreeGrafter"/>
</dbReference>
<dbReference type="SUPFAM" id="SSF81324">
    <property type="entry name" value="Voltage-gated potassium channels"/>
    <property type="match status" value="1"/>
</dbReference>
<keyword evidence="8" id="KW-1185">Reference proteome</keyword>
<organism evidence="7 8">
    <name type="scientific">Symbiodinium pilosum</name>
    <name type="common">Dinoflagellate</name>
    <dbReference type="NCBI Taxonomy" id="2952"/>
    <lineage>
        <taxon>Eukaryota</taxon>
        <taxon>Sar</taxon>
        <taxon>Alveolata</taxon>
        <taxon>Dinophyceae</taxon>
        <taxon>Suessiales</taxon>
        <taxon>Symbiodiniaceae</taxon>
        <taxon>Symbiodinium</taxon>
    </lineage>
</organism>
<reference evidence="7" key="1">
    <citation type="submission" date="2021-02" db="EMBL/GenBank/DDBJ databases">
        <authorList>
            <person name="Dougan E. K."/>
            <person name="Rhodes N."/>
            <person name="Thang M."/>
            <person name="Chan C."/>
        </authorList>
    </citation>
    <scope>NUCLEOTIDE SEQUENCE</scope>
</reference>
<dbReference type="AlphaFoldDB" id="A0A812IUQ5"/>
<dbReference type="GO" id="GO:0005249">
    <property type="term" value="F:voltage-gated potassium channel activity"/>
    <property type="evidence" value="ECO:0007669"/>
    <property type="project" value="TreeGrafter"/>
</dbReference>
<protein>
    <submittedName>
        <fullName evidence="7">Cnga1 protein</fullName>
    </submittedName>
</protein>
<proteinExistence type="predicted"/>
<evidence type="ECO:0000313" key="7">
    <source>
        <dbReference type="EMBL" id="CAE7183744.1"/>
    </source>
</evidence>
<dbReference type="Proteomes" id="UP000649617">
    <property type="component" value="Unassembled WGS sequence"/>
</dbReference>
<dbReference type="Gene3D" id="1.10.287.70">
    <property type="match status" value="1"/>
</dbReference>
<feature type="transmembrane region" description="Helical" evidence="5">
    <location>
        <begin position="103"/>
        <end position="123"/>
    </location>
</feature>
<keyword evidence="4 5" id="KW-0472">Membrane</keyword>
<evidence type="ECO:0000256" key="1">
    <source>
        <dbReference type="ARBA" id="ARBA00004141"/>
    </source>
</evidence>
<dbReference type="GO" id="GO:0042391">
    <property type="term" value="P:regulation of membrane potential"/>
    <property type="evidence" value="ECO:0007669"/>
    <property type="project" value="TreeGrafter"/>
</dbReference>
<sequence length="451" mass="50387">MALRSQTSQSIDQKPADLSEIHSANSHGQANPKIDSGSVDLLSELQAAHEHLEPHACWVEKPPTVRLKSIASVQSTNAYTVARAKGQQPCACILTPSGMFRNIWDMIGVFCLIWDIIMIPLQMFDLEAGVQTLLEWTSRLEMAFWFADMLLAFFTGFVEQGILVMDLPKIRRHYIRNWFGIDASILITDALLEFAFADSLGEVKAAKFLRLVRLLRIIRLGKLTHVSIVLRDQLKSRSACIQLNLCLVVLCIILLEHVVACCWHGIGSLSSEGSWLDVHGMRDQPVAFQYATAMRWSLSQLGIGGTEIEAVSYAESVYSVVVAFVSLISFSTVISSMTSLITSLNKAKVEETDQFWLLRKYLRDKRIAGSLAGRVTRFLQYAYHNFAVQIADHPHILQLLSKPLQGELNFRLYQSSILKISFLAEVSQSLISYSDSAFHKLASAAVHIVDA</sequence>
<dbReference type="EMBL" id="CAJNIZ010001140">
    <property type="protein sequence ID" value="CAE7183744.1"/>
    <property type="molecule type" value="Genomic_DNA"/>
</dbReference>
<dbReference type="InterPro" id="IPR005821">
    <property type="entry name" value="Ion_trans_dom"/>
</dbReference>
<feature type="transmembrane region" description="Helical" evidence="5">
    <location>
        <begin position="143"/>
        <end position="165"/>
    </location>
</feature>
<dbReference type="InterPro" id="IPR018490">
    <property type="entry name" value="cNMP-bd_dom_sf"/>
</dbReference>
<evidence type="ECO:0000256" key="4">
    <source>
        <dbReference type="ARBA" id="ARBA00023136"/>
    </source>
</evidence>
<feature type="domain" description="Ion transport" evidence="6">
    <location>
        <begin position="102"/>
        <end position="346"/>
    </location>
</feature>
<feature type="non-terminal residue" evidence="7">
    <location>
        <position position="451"/>
    </location>
</feature>
<name>A0A812IUQ5_SYMPI</name>
<comment type="subcellular location">
    <subcellularLocation>
        <location evidence="1">Membrane</location>
        <topology evidence="1">Multi-pass membrane protein</topology>
    </subcellularLocation>
</comment>
<dbReference type="InterPro" id="IPR050818">
    <property type="entry name" value="KCNH_animal-type"/>
</dbReference>
<feature type="transmembrane region" description="Helical" evidence="5">
    <location>
        <begin position="243"/>
        <end position="266"/>
    </location>
</feature>
<comment type="caution">
    <text evidence="7">The sequence shown here is derived from an EMBL/GenBank/DDBJ whole genome shotgun (WGS) entry which is preliminary data.</text>
</comment>
<dbReference type="SUPFAM" id="SSF51206">
    <property type="entry name" value="cAMP-binding domain-like"/>
    <property type="match status" value="1"/>
</dbReference>
<dbReference type="PANTHER" id="PTHR10217:SF435">
    <property type="entry name" value="POTASSIUM VOLTAGE-GATED CHANNEL PROTEIN EAG"/>
    <property type="match status" value="1"/>
</dbReference>
<feature type="transmembrane region" description="Helical" evidence="5">
    <location>
        <begin position="317"/>
        <end position="341"/>
    </location>
</feature>
<gene>
    <name evidence="7" type="primary">Cnga1</name>
    <name evidence="7" type="ORF">SPIL2461_LOCUS1202</name>
</gene>
<keyword evidence="2 5" id="KW-0812">Transmembrane</keyword>
<evidence type="ECO:0000256" key="5">
    <source>
        <dbReference type="SAM" id="Phobius"/>
    </source>
</evidence>